<evidence type="ECO:0000256" key="5">
    <source>
        <dbReference type="SAM" id="Phobius"/>
    </source>
</evidence>
<dbReference type="GO" id="GO:0008270">
    <property type="term" value="F:zinc ion binding"/>
    <property type="evidence" value="ECO:0007669"/>
    <property type="project" value="UniProtKB-KW"/>
</dbReference>
<evidence type="ECO:0000256" key="4">
    <source>
        <dbReference type="PROSITE-ProRule" id="PRU00175"/>
    </source>
</evidence>
<dbReference type="GO" id="GO:0061630">
    <property type="term" value="F:ubiquitin protein ligase activity"/>
    <property type="evidence" value="ECO:0007669"/>
    <property type="project" value="TreeGrafter"/>
</dbReference>
<dbReference type="PANTHER" id="PTHR45969">
    <property type="entry name" value="RING ZINC FINGER PROTEIN-RELATED"/>
    <property type="match status" value="1"/>
</dbReference>
<dbReference type="InterPro" id="IPR001841">
    <property type="entry name" value="Znf_RING"/>
</dbReference>
<dbReference type="SUPFAM" id="SSF57850">
    <property type="entry name" value="RING/U-box"/>
    <property type="match status" value="1"/>
</dbReference>
<keyword evidence="5" id="KW-0472">Membrane</keyword>
<evidence type="ECO:0000313" key="7">
    <source>
        <dbReference type="Proteomes" id="UP000504609"/>
    </source>
</evidence>
<dbReference type="AlphaFoldDB" id="A0A6J1H500"/>
<dbReference type="PROSITE" id="PS50089">
    <property type="entry name" value="ZF_RING_2"/>
    <property type="match status" value="1"/>
</dbReference>
<dbReference type="GeneID" id="111460104"/>
<evidence type="ECO:0000313" key="8">
    <source>
        <dbReference type="RefSeq" id="XP_022958975.1"/>
    </source>
</evidence>
<keyword evidence="5" id="KW-1133">Transmembrane helix</keyword>
<dbReference type="KEGG" id="cmos:111460104"/>
<protein>
    <submittedName>
        <fullName evidence="8">E3 ubiquitin-protein ligase RHA1B-like</fullName>
    </submittedName>
</protein>
<dbReference type="Proteomes" id="UP000504609">
    <property type="component" value="Unplaced"/>
</dbReference>
<evidence type="ECO:0000259" key="6">
    <source>
        <dbReference type="PROSITE" id="PS50089"/>
    </source>
</evidence>
<keyword evidence="1" id="KW-0479">Metal-binding</keyword>
<sequence>MGFPVSYTEELFPSILLLLLTVHDVLTHLVVSCFRLLWLPPFLRRESTPPEIQFPLNPPPSAVILREFLPVVKLSDLSDPPENCVVCFYEFDGAEEIRLLMNCKHIFHRRCVERWINHNHDTCPLCRTPFVPDAMVDELNQRLSAACGTAELAAEVNSVSG</sequence>
<proteinExistence type="predicted"/>
<gene>
    <name evidence="8" type="primary">LOC111460104</name>
</gene>
<dbReference type="Pfam" id="PF13639">
    <property type="entry name" value="zf-RING_2"/>
    <property type="match status" value="1"/>
</dbReference>
<feature type="domain" description="RING-type" evidence="6">
    <location>
        <begin position="84"/>
        <end position="127"/>
    </location>
</feature>
<evidence type="ECO:0000256" key="2">
    <source>
        <dbReference type="ARBA" id="ARBA00022771"/>
    </source>
</evidence>
<keyword evidence="7" id="KW-1185">Reference proteome</keyword>
<evidence type="ECO:0000256" key="3">
    <source>
        <dbReference type="ARBA" id="ARBA00022833"/>
    </source>
</evidence>
<dbReference type="PANTHER" id="PTHR45969:SF10">
    <property type="entry name" value="BRASSINOSTEROID-RESPONSIVE RING PROTEIN 1"/>
    <property type="match status" value="1"/>
</dbReference>
<reference evidence="8" key="1">
    <citation type="submission" date="2025-08" db="UniProtKB">
        <authorList>
            <consortium name="RefSeq"/>
        </authorList>
    </citation>
    <scope>IDENTIFICATION</scope>
    <source>
        <tissue evidence="8">Young leaves</tissue>
    </source>
</reference>
<keyword evidence="3" id="KW-0862">Zinc</keyword>
<keyword evidence="5" id="KW-0812">Transmembrane</keyword>
<dbReference type="Gene3D" id="3.30.40.10">
    <property type="entry name" value="Zinc/RING finger domain, C3HC4 (zinc finger)"/>
    <property type="match status" value="1"/>
</dbReference>
<dbReference type="InterPro" id="IPR013083">
    <property type="entry name" value="Znf_RING/FYVE/PHD"/>
</dbReference>
<accession>A0A6J1H500</accession>
<keyword evidence="2 4" id="KW-0863">Zinc-finger</keyword>
<feature type="transmembrane region" description="Helical" evidence="5">
    <location>
        <begin position="12"/>
        <end position="38"/>
    </location>
</feature>
<dbReference type="RefSeq" id="XP_022958975.1">
    <property type="nucleotide sequence ID" value="XM_023103207.1"/>
</dbReference>
<dbReference type="GO" id="GO:0016567">
    <property type="term" value="P:protein ubiquitination"/>
    <property type="evidence" value="ECO:0007669"/>
    <property type="project" value="TreeGrafter"/>
</dbReference>
<dbReference type="SMART" id="SM00184">
    <property type="entry name" value="RING"/>
    <property type="match status" value="1"/>
</dbReference>
<evidence type="ECO:0000256" key="1">
    <source>
        <dbReference type="ARBA" id="ARBA00022723"/>
    </source>
</evidence>
<organism evidence="7 8">
    <name type="scientific">Cucurbita moschata</name>
    <name type="common">Winter crookneck squash</name>
    <name type="synonym">Cucurbita pepo var. moschata</name>
    <dbReference type="NCBI Taxonomy" id="3662"/>
    <lineage>
        <taxon>Eukaryota</taxon>
        <taxon>Viridiplantae</taxon>
        <taxon>Streptophyta</taxon>
        <taxon>Embryophyta</taxon>
        <taxon>Tracheophyta</taxon>
        <taxon>Spermatophyta</taxon>
        <taxon>Magnoliopsida</taxon>
        <taxon>eudicotyledons</taxon>
        <taxon>Gunneridae</taxon>
        <taxon>Pentapetalae</taxon>
        <taxon>rosids</taxon>
        <taxon>fabids</taxon>
        <taxon>Cucurbitales</taxon>
        <taxon>Cucurbitaceae</taxon>
        <taxon>Cucurbiteae</taxon>
        <taxon>Cucurbita</taxon>
    </lineage>
</organism>
<name>A0A6J1H500_CUCMO</name>